<comment type="caution">
    <text evidence="1">The sequence shown here is derived from an EMBL/GenBank/DDBJ whole genome shotgun (WGS) entry which is preliminary data.</text>
</comment>
<accession>M5U7Q5</accession>
<name>M5U7Q5_9BACT</name>
<dbReference type="EMBL" id="ANOH01000088">
    <property type="protein sequence ID" value="EMI57502.1"/>
    <property type="molecule type" value="Genomic_DNA"/>
</dbReference>
<dbReference type="AlphaFoldDB" id="M5U7Q5"/>
<evidence type="ECO:0000313" key="1">
    <source>
        <dbReference type="EMBL" id="EMI57502.1"/>
    </source>
</evidence>
<keyword evidence="2" id="KW-1185">Reference proteome</keyword>
<sequence length="63" mass="6743">MILCGSLNIASIATDAPSIVPALDPVDGIQHPIGNGYTHLEDHQTLWSLVERILNCTEKVSSS</sequence>
<organism evidence="1 2">
    <name type="scientific">Rhodopirellula sallentina SM41</name>
    <dbReference type="NCBI Taxonomy" id="1263870"/>
    <lineage>
        <taxon>Bacteria</taxon>
        <taxon>Pseudomonadati</taxon>
        <taxon>Planctomycetota</taxon>
        <taxon>Planctomycetia</taxon>
        <taxon>Pirellulales</taxon>
        <taxon>Pirellulaceae</taxon>
        <taxon>Rhodopirellula</taxon>
    </lineage>
</organism>
<dbReference type="Proteomes" id="UP000011885">
    <property type="component" value="Unassembled WGS sequence"/>
</dbReference>
<proteinExistence type="predicted"/>
<gene>
    <name evidence="1" type="ORF">RSSM_01046</name>
</gene>
<reference evidence="1 2" key="1">
    <citation type="journal article" date="2013" name="Mar. Genomics">
        <title>Expression of sulfatases in Rhodopirellula baltica and the diversity of sulfatases in the genus Rhodopirellula.</title>
        <authorList>
            <person name="Wegner C.E."/>
            <person name="Richter-Heitmann T."/>
            <person name="Klindworth A."/>
            <person name="Klockow C."/>
            <person name="Richter M."/>
            <person name="Achstetter T."/>
            <person name="Glockner F.O."/>
            <person name="Harder J."/>
        </authorList>
    </citation>
    <scope>NUCLEOTIDE SEQUENCE [LARGE SCALE GENOMIC DNA]</scope>
    <source>
        <strain evidence="1 2">SM41</strain>
    </source>
</reference>
<protein>
    <submittedName>
        <fullName evidence="1">Uncharacterized protein</fullName>
    </submittedName>
</protein>
<dbReference type="PATRIC" id="fig|1263870.3.peg.1136"/>
<evidence type="ECO:0000313" key="2">
    <source>
        <dbReference type="Proteomes" id="UP000011885"/>
    </source>
</evidence>